<reference evidence="3 4" key="1">
    <citation type="submission" date="2019-09" db="EMBL/GenBank/DDBJ databases">
        <title>Draft genome sequences of 48 bacterial type strains from the CCUG.</title>
        <authorList>
            <person name="Tunovic T."/>
            <person name="Pineiro-Iglesias B."/>
            <person name="Unosson C."/>
            <person name="Inganas E."/>
            <person name="Ohlen M."/>
            <person name="Cardew S."/>
            <person name="Jensie-Markopoulos S."/>
            <person name="Salva-Serra F."/>
            <person name="Jaen-Luchoro D."/>
            <person name="Karlsson R."/>
            <person name="Svensson-Stadler L."/>
            <person name="Chun J."/>
            <person name="Moore E."/>
        </authorList>
    </citation>
    <scope>NUCLEOTIDE SEQUENCE [LARGE SCALE GENOMIC DNA]</scope>
    <source>
        <strain evidence="3 4">CCUG 30977</strain>
    </source>
</reference>
<dbReference type="RefSeq" id="WP_151123239.1">
    <property type="nucleotide sequence ID" value="NZ_CP088082.1"/>
</dbReference>
<evidence type="ECO:0000313" key="3">
    <source>
        <dbReference type="EMBL" id="KAB0583984.1"/>
    </source>
</evidence>
<comment type="caution">
    <text evidence="3">The sequence shown here is derived from an EMBL/GenBank/DDBJ whole genome shotgun (WGS) entry which is preliminary data.</text>
</comment>
<name>A0A643FFK3_IDEDE</name>
<organism evidence="3 4">
    <name type="scientific">Ideonella dechloratans</name>
    <dbReference type="NCBI Taxonomy" id="36863"/>
    <lineage>
        <taxon>Bacteria</taxon>
        <taxon>Pseudomonadati</taxon>
        <taxon>Pseudomonadota</taxon>
        <taxon>Betaproteobacteria</taxon>
        <taxon>Burkholderiales</taxon>
        <taxon>Sphaerotilaceae</taxon>
        <taxon>Ideonella</taxon>
    </lineage>
</organism>
<protein>
    <submittedName>
        <fullName evidence="3">BON domain-containing protein</fullName>
    </submittedName>
</protein>
<dbReference type="EMBL" id="VZPB01000009">
    <property type="protein sequence ID" value="KAB0583984.1"/>
    <property type="molecule type" value="Genomic_DNA"/>
</dbReference>
<feature type="domain" description="BON" evidence="2">
    <location>
        <begin position="42"/>
        <end position="110"/>
    </location>
</feature>
<evidence type="ECO:0000259" key="2">
    <source>
        <dbReference type="PROSITE" id="PS50914"/>
    </source>
</evidence>
<gene>
    <name evidence="3" type="ORF">F7Q92_05805</name>
</gene>
<dbReference type="PROSITE" id="PS50914">
    <property type="entry name" value="BON"/>
    <property type="match status" value="1"/>
</dbReference>
<dbReference type="SMART" id="SM00749">
    <property type="entry name" value="BON"/>
    <property type="match status" value="1"/>
</dbReference>
<dbReference type="PANTHER" id="PTHR34606:SF16">
    <property type="entry name" value="BON DOMAIN-CONTAINING PROTEIN"/>
    <property type="match status" value="1"/>
</dbReference>
<dbReference type="AlphaFoldDB" id="A0A643FFK3"/>
<dbReference type="Proteomes" id="UP000430120">
    <property type="component" value="Unassembled WGS sequence"/>
</dbReference>
<dbReference type="Pfam" id="PF04972">
    <property type="entry name" value="BON"/>
    <property type="match status" value="1"/>
</dbReference>
<keyword evidence="1" id="KW-0732">Signal</keyword>
<dbReference type="InterPro" id="IPR014004">
    <property type="entry name" value="Transpt-assoc_nodulatn_dom_bac"/>
</dbReference>
<proteinExistence type="predicted"/>
<sequence length="110" mass="11486">MNTNRPLRLSLAAALVATATAITVLPGCAVTRGQSTVGEYIDDASVTTAVKAKFVESKAVDAVAINVETLNGTVMLSGFAKSLNEKAEAERLAWSVKGVKAVRNELAVRP</sequence>
<feature type="chain" id="PRO_5024891185" evidence="1">
    <location>
        <begin position="22"/>
        <end position="110"/>
    </location>
</feature>
<dbReference type="InterPro" id="IPR051686">
    <property type="entry name" value="Lipoprotein_DolP"/>
</dbReference>
<dbReference type="InterPro" id="IPR007055">
    <property type="entry name" value="BON_dom"/>
</dbReference>
<feature type="signal peptide" evidence="1">
    <location>
        <begin position="1"/>
        <end position="21"/>
    </location>
</feature>
<keyword evidence="4" id="KW-1185">Reference proteome</keyword>
<evidence type="ECO:0000256" key="1">
    <source>
        <dbReference type="SAM" id="SignalP"/>
    </source>
</evidence>
<dbReference type="OrthoDB" id="7360581at2"/>
<dbReference type="Gene3D" id="3.30.1340.30">
    <property type="match status" value="1"/>
</dbReference>
<dbReference type="PANTHER" id="PTHR34606">
    <property type="entry name" value="BON DOMAIN-CONTAINING PROTEIN"/>
    <property type="match status" value="1"/>
</dbReference>
<accession>A0A643FFK3</accession>
<evidence type="ECO:0000313" key="4">
    <source>
        <dbReference type="Proteomes" id="UP000430120"/>
    </source>
</evidence>